<gene>
    <name evidence="1" type="ORF">CFOL_v3_29363</name>
</gene>
<evidence type="ECO:0000313" key="1">
    <source>
        <dbReference type="EMBL" id="GAV85929.1"/>
    </source>
</evidence>
<dbReference type="EMBL" id="BDDD01003732">
    <property type="protein sequence ID" value="GAV85929.1"/>
    <property type="molecule type" value="Genomic_DNA"/>
</dbReference>
<dbReference type="InParanoid" id="A0A1Q3D0B8"/>
<comment type="caution">
    <text evidence="1">The sequence shown here is derived from an EMBL/GenBank/DDBJ whole genome shotgun (WGS) entry which is preliminary data.</text>
</comment>
<proteinExistence type="predicted"/>
<accession>A0A1Q3D0B8</accession>
<protein>
    <submittedName>
        <fullName evidence="1">Uncharacterized protein</fullName>
    </submittedName>
</protein>
<name>A0A1Q3D0B8_CEPFO</name>
<sequence>MVRCVFTIPKKKQHWMLTNIFHTYTKTGDGSNKVIIDDDICMNVVPKGIVTRMNLRPEPYPHPYEVAWVDNLYMFVSERCLASLMLSANQHQKELMHELRQEKVVYA</sequence>
<organism evidence="1 2">
    <name type="scientific">Cephalotus follicularis</name>
    <name type="common">Albany pitcher plant</name>
    <dbReference type="NCBI Taxonomy" id="3775"/>
    <lineage>
        <taxon>Eukaryota</taxon>
        <taxon>Viridiplantae</taxon>
        <taxon>Streptophyta</taxon>
        <taxon>Embryophyta</taxon>
        <taxon>Tracheophyta</taxon>
        <taxon>Spermatophyta</taxon>
        <taxon>Magnoliopsida</taxon>
        <taxon>eudicotyledons</taxon>
        <taxon>Gunneridae</taxon>
        <taxon>Pentapetalae</taxon>
        <taxon>rosids</taxon>
        <taxon>fabids</taxon>
        <taxon>Oxalidales</taxon>
        <taxon>Cephalotaceae</taxon>
        <taxon>Cephalotus</taxon>
    </lineage>
</organism>
<keyword evidence="2" id="KW-1185">Reference proteome</keyword>
<dbReference type="Proteomes" id="UP000187406">
    <property type="component" value="Unassembled WGS sequence"/>
</dbReference>
<evidence type="ECO:0000313" key="2">
    <source>
        <dbReference type="Proteomes" id="UP000187406"/>
    </source>
</evidence>
<reference evidence="2" key="1">
    <citation type="submission" date="2016-04" db="EMBL/GenBank/DDBJ databases">
        <title>Cephalotus genome sequencing.</title>
        <authorList>
            <person name="Fukushima K."/>
            <person name="Hasebe M."/>
            <person name="Fang X."/>
        </authorList>
    </citation>
    <scope>NUCLEOTIDE SEQUENCE [LARGE SCALE GENOMIC DNA]</scope>
    <source>
        <strain evidence="2">cv. St1</strain>
    </source>
</reference>
<dbReference type="AlphaFoldDB" id="A0A1Q3D0B8"/>